<organism evidence="2 3">
    <name type="scientific">Skermanella stibiiresistens SB22</name>
    <dbReference type="NCBI Taxonomy" id="1385369"/>
    <lineage>
        <taxon>Bacteria</taxon>
        <taxon>Pseudomonadati</taxon>
        <taxon>Pseudomonadota</taxon>
        <taxon>Alphaproteobacteria</taxon>
        <taxon>Rhodospirillales</taxon>
        <taxon>Azospirillaceae</taxon>
        <taxon>Skermanella</taxon>
    </lineage>
</organism>
<dbReference type="Proteomes" id="UP000019486">
    <property type="component" value="Unassembled WGS sequence"/>
</dbReference>
<feature type="domain" description="Transposase (putative) YhgA-like" evidence="1">
    <location>
        <begin position="4"/>
        <end position="209"/>
    </location>
</feature>
<gene>
    <name evidence="2" type="ORF">N825_10505</name>
</gene>
<name>W9GYR4_9PROT</name>
<dbReference type="InterPro" id="IPR051699">
    <property type="entry name" value="Rpn/YhgA-like_nuclease"/>
</dbReference>
<comment type="caution">
    <text evidence="2">The sequence shown here is derived from an EMBL/GenBank/DDBJ whole genome shotgun (WGS) entry which is preliminary data.</text>
</comment>
<dbReference type="GO" id="GO:1990238">
    <property type="term" value="F:double-stranded DNA endonuclease activity"/>
    <property type="evidence" value="ECO:0007669"/>
    <property type="project" value="TreeGrafter"/>
</dbReference>
<dbReference type="EMBL" id="AVFL01000015">
    <property type="protein sequence ID" value="EWY38964.1"/>
    <property type="molecule type" value="Genomic_DNA"/>
</dbReference>
<dbReference type="RefSeq" id="WP_037455952.1">
    <property type="nucleotide sequence ID" value="NZ_AVFL01000015.1"/>
</dbReference>
<keyword evidence="3" id="KW-1185">Reference proteome</keyword>
<dbReference type="PANTHER" id="PTHR34611:SF2">
    <property type="entry name" value="INACTIVE RECOMBINATION-PROMOTING NUCLEASE-LIKE PROTEIN RPNE-RELATED"/>
    <property type="match status" value="1"/>
</dbReference>
<dbReference type="PATRIC" id="fig|1385369.3.peg.4086"/>
<dbReference type="GO" id="GO:0006310">
    <property type="term" value="P:DNA recombination"/>
    <property type="evidence" value="ECO:0007669"/>
    <property type="project" value="TreeGrafter"/>
</dbReference>
<evidence type="ECO:0000313" key="2">
    <source>
        <dbReference type="EMBL" id="EWY38964.1"/>
    </source>
</evidence>
<reference evidence="2 3" key="1">
    <citation type="submission" date="2013-08" db="EMBL/GenBank/DDBJ databases">
        <title>The genome sequence of Skermanella stibiiresistens.</title>
        <authorList>
            <person name="Zhu W."/>
            <person name="Wang G."/>
        </authorList>
    </citation>
    <scope>NUCLEOTIDE SEQUENCE [LARGE SCALE GENOMIC DNA]</scope>
    <source>
        <strain evidence="2 3">SB22</strain>
    </source>
</reference>
<protein>
    <recommendedName>
        <fullName evidence="1">Transposase (putative) YhgA-like domain-containing protein</fullName>
    </recommendedName>
</protein>
<dbReference type="AlphaFoldDB" id="W9GYR4"/>
<sequence length="331" mass="36648">MPVTHDSLFRALIDDPRRAAILIRDFLPADIAERLTDEPPTLLDGTFVDPDLNPTQSDRLFSVTLRGGGTALLYILIEHKSFPDPMTPIQVLGYRVEIWRRLAKTAPGGKLRLPPIIPLVFYHGGRPWNVPTSVTACLDADEGLRHMPGDMGYILCDLGPIPDAELSSDAEVRAGLLALKHVFRMADAESLLSSVLPGLRAGTTFEEQLIRYMIQMFPAITVNLLTRVARRVKPDREGKLISLAAKEWLRQGRETGLIEGEERGFHKGEEAGIAKGKTATILVALETRFGPVPREVEDRVRASAPDDLDGLLRRALTVSSLDQVFPEESRH</sequence>
<dbReference type="Pfam" id="PF04754">
    <property type="entry name" value="Transposase_31"/>
    <property type="match status" value="1"/>
</dbReference>
<dbReference type="STRING" id="1385369.N825_10505"/>
<dbReference type="PANTHER" id="PTHR34611">
    <property type="match status" value="1"/>
</dbReference>
<accession>W9GYR4</accession>
<proteinExistence type="predicted"/>
<dbReference type="InterPro" id="IPR006842">
    <property type="entry name" value="Transposase_31"/>
</dbReference>
<evidence type="ECO:0000313" key="3">
    <source>
        <dbReference type="Proteomes" id="UP000019486"/>
    </source>
</evidence>
<evidence type="ECO:0000259" key="1">
    <source>
        <dbReference type="Pfam" id="PF04754"/>
    </source>
</evidence>